<proteinExistence type="predicted"/>
<evidence type="ECO:0000256" key="1">
    <source>
        <dbReference type="ARBA" id="ARBA00022801"/>
    </source>
</evidence>
<evidence type="ECO:0000259" key="3">
    <source>
        <dbReference type="Pfam" id="PF04167"/>
    </source>
</evidence>
<evidence type="ECO:0000313" key="4">
    <source>
        <dbReference type="EMBL" id="MBB2923990.1"/>
    </source>
</evidence>
<feature type="region of interest" description="Disordered" evidence="2">
    <location>
        <begin position="114"/>
        <end position="133"/>
    </location>
</feature>
<dbReference type="SUPFAM" id="SSF159234">
    <property type="entry name" value="FomD-like"/>
    <property type="match status" value="1"/>
</dbReference>
<sequence>MSVPPGAAAGVPTDAAGADDQAGATTLDDTAPSDDATPPPPVEPLAGYPDVPGAVPAGAGLAWSPGDVVLWRGSPHWAQPVRVVRDDARGLVVWLPGGSEQLVARLPDGRHVRSIPPSARDQASEAATRTRWHGAGQVRVAPTGAPWSLWFFTGEDGGWRGVYVNLELPHRRGERTTVTRDLVLDLVVHPDGTWQYKDEDELLDLEEGGAMSPALAAWVRAQGERAARLVERRGWPLDAGWESWRPPAGWDEPLPLPEGVTYGADELT</sequence>
<feature type="region of interest" description="Disordered" evidence="2">
    <location>
        <begin position="1"/>
        <end position="51"/>
    </location>
</feature>
<dbReference type="PANTHER" id="PTHR39159:SF1">
    <property type="entry name" value="UPF0374 PROTEIN YGAC"/>
    <property type="match status" value="1"/>
</dbReference>
<evidence type="ECO:0000313" key="5">
    <source>
        <dbReference type="Proteomes" id="UP000518206"/>
    </source>
</evidence>
<dbReference type="Proteomes" id="UP000518206">
    <property type="component" value="Unassembled WGS sequence"/>
</dbReference>
<dbReference type="PANTHER" id="PTHR39159">
    <property type="match status" value="1"/>
</dbReference>
<dbReference type="EMBL" id="JACHVX010000004">
    <property type="protein sequence ID" value="MBB2923990.1"/>
    <property type="molecule type" value="Genomic_DNA"/>
</dbReference>
<feature type="region of interest" description="Disordered" evidence="2">
    <location>
        <begin position="248"/>
        <end position="268"/>
    </location>
</feature>
<dbReference type="InterPro" id="IPR050212">
    <property type="entry name" value="Ntdp-like"/>
</dbReference>
<reference evidence="4 5" key="2">
    <citation type="submission" date="2020-08" db="EMBL/GenBank/DDBJ databases">
        <authorList>
            <person name="Partida-Martinez L."/>
            <person name="Huntemann M."/>
            <person name="Clum A."/>
            <person name="Wang J."/>
            <person name="Palaniappan K."/>
            <person name="Ritter S."/>
            <person name="Chen I.-M."/>
            <person name="Stamatis D."/>
            <person name="Reddy T."/>
            <person name="O'Malley R."/>
            <person name="Daum C."/>
            <person name="Shapiro N."/>
            <person name="Ivanova N."/>
            <person name="Kyrpides N."/>
            <person name="Woyke T."/>
        </authorList>
    </citation>
    <scope>NUCLEOTIDE SEQUENCE [LARGE SCALE GENOMIC DNA]</scope>
    <source>
        <strain evidence="4 5">RAS26</strain>
    </source>
</reference>
<name>A0A7W4UHV0_9CELL</name>
<gene>
    <name evidence="4" type="ORF">FHR80_002918</name>
</gene>
<dbReference type="Pfam" id="PF04167">
    <property type="entry name" value="DUF402"/>
    <property type="match status" value="1"/>
</dbReference>
<keyword evidence="1" id="KW-0378">Hydrolase</keyword>
<dbReference type="InterPro" id="IPR035930">
    <property type="entry name" value="FomD-like_sf"/>
</dbReference>
<dbReference type="AlphaFoldDB" id="A0A7W4UHV0"/>
<dbReference type="Gene3D" id="2.40.380.10">
    <property type="entry name" value="FomD-like"/>
    <property type="match status" value="1"/>
</dbReference>
<evidence type="ECO:0000256" key="2">
    <source>
        <dbReference type="SAM" id="MobiDB-lite"/>
    </source>
</evidence>
<organism evidence="4 5">
    <name type="scientific">Cellulomonas cellasea</name>
    <dbReference type="NCBI Taxonomy" id="43670"/>
    <lineage>
        <taxon>Bacteria</taxon>
        <taxon>Bacillati</taxon>
        <taxon>Actinomycetota</taxon>
        <taxon>Actinomycetes</taxon>
        <taxon>Micrococcales</taxon>
        <taxon>Cellulomonadaceae</taxon>
        <taxon>Cellulomonas</taxon>
    </lineage>
</organism>
<comment type="caution">
    <text evidence="4">The sequence shown here is derived from an EMBL/GenBank/DDBJ whole genome shotgun (WGS) entry which is preliminary data.</text>
</comment>
<dbReference type="GO" id="GO:0016787">
    <property type="term" value="F:hydrolase activity"/>
    <property type="evidence" value="ECO:0007669"/>
    <property type="project" value="UniProtKB-KW"/>
</dbReference>
<dbReference type="RefSeq" id="WP_183296792.1">
    <property type="nucleotide sequence ID" value="NZ_JACHVX010000004.1"/>
</dbReference>
<reference evidence="4 5" key="1">
    <citation type="submission" date="2020-08" db="EMBL/GenBank/DDBJ databases">
        <title>The Agave Microbiome: Exploring the role of microbial communities in plant adaptations to desert environments.</title>
        <authorList>
            <person name="Partida-Martinez L.P."/>
        </authorList>
    </citation>
    <scope>NUCLEOTIDE SEQUENCE [LARGE SCALE GENOMIC DNA]</scope>
    <source>
        <strain evidence="4 5">RAS26</strain>
    </source>
</reference>
<feature type="compositionally biased region" description="Low complexity" evidence="2">
    <location>
        <begin position="1"/>
        <end position="36"/>
    </location>
</feature>
<feature type="domain" description="DUF402" evidence="3">
    <location>
        <begin position="130"/>
        <end position="234"/>
    </location>
</feature>
<accession>A0A7W4UHV0</accession>
<protein>
    <recommendedName>
        <fullName evidence="3">DUF402 domain-containing protein</fullName>
    </recommendedName>
</protein>
<dbReference type="InterPro" id="IPR007295">
    <property type="entry name" value="DUF402"/>
</dbReference>